<evidence type="ECO:0000256" key="1">
    <source>
        <dbReference type="SAM" id="MobiDB-lite"/>
    </source>
</evidence>
<sequence length="179" mass="19512">MKKTEAVPGKPIVLKLREDEEDIVCKWLNLQSAYSDSLRYLIQQEIAVNGLRNLQQFIPQHRTVETLKSLLQMTTSQSHFAQIADFQSQSGGGFSSPPPSPASNVVAPDEPLQRAAEPATLTMERTIAEEKSIDESTTGLHTAPSTSPPNPSSIPETASGTKRSAAKKFSDNVLESYSN</sequence>
<evidence type="ECO:0000313" key="3">
    <source>
        <dbReference type="Proteomes" id="UP001596113"/>
    </source>
</evidence>
<accession>A0ABW0HTR7</accession>
<organism evidence="2 3">
    <name type="scientific">Cohnella soli</name>
    <dbReference type="NCBI Taxonomy" id="425005"/>
    <lineage>
        <taxon>Bacteria</taxon>
        <taxon>Bacillati</taxon>
        <taxon>Bacillota</taxon>
        <taxon>Bacilli</taxon>
        <taxon>Bacillales</taxon>
        <taxon>Paenibacillaceae</taxon>
        <taxon>Cohnella</taxon>
    </lineage>
</organism>
<name>A0ABW0HTR7_9BACL</name>
<comment type="caution">
    <text evidence="2">The sequence shown here is derived from an EMBL/GenBank/DDBJ whole genome shotgun (WGS) entry which is preliminary data.</text>
</comment>
<dbReference type="EMBL" id="JBHSMI010000012">
    <property type="protein sequence ID" value="MFC5402442.1"/>
    <property type="molecule type" value="Genomic_DNA"/>
</dbReference>
<dbReference type="RefSeq" id="WP_378130895.1">
    <property type="nucleotide sequence ID" value="NZ_JBHSMI010000012.1"/>
</dbReference>
<dbReference type="Proteomes" id="UP001596113">
    <property type="component" value="Unassembled WGS sequence"/>
</dbReference>
<proteinExistence type="predicted"/>
<keyword evidence="3" id="KW-1185">Reference proteome</keyword>
<feature type="region of interest" description="Disordered" evidence="1">
    <location>
        <begin position="86"/>
        <end position="179"/>
    </location>
</feature>
<evidence type="ECO:0000313" key="2">
    <source>
        <dbReference type="EMBL" id="MFC5402442.1"/>
    </source>
</evidence>
<gene>
    <name evidence="2" type="ORF">ACFPOF_06795</name>
</gene>
<protein>
    <submittedName>
        <fullName evidence="2">Uncharacterized protein</fullName>
    </submittedName>
</protein>
<reference evidence="3" key="1">
    <citation type="journal article" date="2019" name="Int. J. Syst. Evol. Microbiol.">
        <title>The Global Catalogue of Microorganisms (GCM) 10K type strain sequencing project: providing services to taxonomists for standard genome sequencing and annotation.</title>
        <authorList>
            <consortium name="The Broad Institute Genomics Platform"/>
            <consortium name="The Broad Institute Genome Sequencing Center for Infectious Disease"/>
            <person name="Wu L."/>
            <person name="Ma J."/>
        </authorList>
    </citation>
    <scope>NUCLEOTIDE SEQUENCE [LARGE SCALE GENOMIC DNA]</scope>
    <source>
        <strain evidence="3">CGMCC 1.18575</strain>
    </source>
</reference>